<dbReference type="Proteomes" id="UP000449710">
    <property type="component" value="Unassembled WGS sequence"/>
</dbReference>
<dbReference type="Pfam" id="PF13527">
    <property type="entry name" value="Acetyltransf_9"/>
    <property type="match status" value="1"/>
</dbReference>
<dbReference type="InterPro" id="IPR016181">
    <property type="entry name" value="Acyl_CoA_acyltransferase"/>
</dbReference>
<dbReference type="EMBL" id="SUMG01000006">
    <property type="protein sequence ID" value="NBG88211.1"/>
    <property type="molecule type" value="Genomic_DNA"/>
</dbReference>
<dbReference type="GO" id="GO:0016747">
    <property type="term" value="F:acyltransferase activity, transferring groups other than amino-acyl groups"/>
    <property type="evidence" value="ECO:0007669"/>
    <property type="project" value="InterPro"/>
</dbReference>
<dbReference type="PROSITE" id="PS51186">
    <property type="entry name" value="GNAT"/>
    <property type="match status" value="1"/>
</dbReference>
<comment type="caution">
    <text evidence="2">The sequence shown here is derived from an EMBL/GenBank/DDBJ whole genome shotgun (WGS) entry which is preliminary data.</text>
</comment>
<gene>
    <name evidence="2" type="ORF">ISALK_06820</name>
</gene>
<dbReference type="Gene3D" id="3.40.630.30">
    <property type="match status" value="1"/>
</dbReference>
<proteinExistence type="predicted"/>
<dbReference type="InterPro" id="IPR000182">
    <property type="entry name" value="GNAT_dom"/>
</dbReference>
<keyword evidence="3" id="KW-1185">Reference proteome</keyword>
<organism evidence="2 3">
    <name type="scientific">Isachenkonia alkalipeptolytica</name>
    <dbReference type="NCBI Taxonomy" id="2565777"/>
    <lineage>
        <taxon>Bacteria</taxon>
        <taxon>Bacillati</taxon>
        <taxon>Bacillota</taxon>
        <taxon>Clostridia</taxon>
        <taxon>Eubacteriales</taxon>
        <taxon>Clostridiaceae</taxon>
        <taxon>Isachenkonia</taxon>
    </lineage>
</organism>
<dbReference type="InterPro" id="IPR050276">
    <property type="entry name" value="MshD_Acetyltransferase"/>
</dbReference>
<accession>A0AA44BF45</accession>
<feature type="domain" description="N-acetyltransferase" evidence="1">
    <location>
        <begin position="3"/>
        <end position="158"/>
    </location>
</feature>
<evidence type="ECO:0000313" key="2">
    <source>
        <dbReference type="EMBL" id="NBG88211.1"/>
    </source>
</evidence>
<name>A0AA44BF45_9CLOT</name>
<dbReference type="SUPFAM" id="SSF55729">
    <property type="entry name" value="Acyl-CoA N-acyltransferases (Nat)"/>
    <property type="match status" value="1"/>
</dbReference>
<evidence type="ECO:0000313" key="3">
    <source>
        <dbReference type="Proteomes" id="UP000449710"/>
    </source>
</evidence>
<evidence type="ECO:0000259" key="1">
    <source>
        <dbReference type="PROSITE" id="PS51186"/>
    </source>
</evidence>
<protein>
    <submittedName>
        <fullName evidence="2">N-acetyltransferase</fullName>
    </submittedName>
</protein>
<reference evidence="2 3" key="1">
    <citation type="submission" date="2019-04" db="EMBL/GenBank/DDBJ databases">
        <title>Isachenkonia alkalipeptolytica gen. nov. sp. nov. a new anaerobic, alkiliphilic organothrophic bacterium capable to reduce synthesized ferrihydrite isolated from a soda lake.</title>
        <authorList>
            <person name="Toshchakov S.V."/>
            <person name="Zavarzina D.G."/>
            <person name="Zhilina T.N."/>
            <person name="Kostrikina N.A."/>
            <person name="Kublanov I.V."/>
        </authorList>
    </citation>
    <scope>NUCLEOTIDE SEQUENCE [LARGE SCALE GENOMIC DNA]</scope>
    <source>
        <strain evidence="2 3">Z-1701</strain>
    </source>
</reference>
<dbReference type="CDD" id="cd04301">
    <property type="entry name" value="NAT_SF"/>
    <property type="match status" value="1"/>
</dbReference>
<sequence>MELVIRLEEGKDYQKVEFLTREAFWDLYGPGCDEHLIVHNLRKSPAFVKELSYVICDRKQIIGNVIYTLAKVRSENKQEHEVLCMGPISVLPEYQRKGIGSRLLEETLKKAKDMGYKGVVIFGNPRYYGRFGFENAKKYNIQTDTGENFDEFMALELQEEGLGGIQGRFHIDKAFEVNEEELLAFEKGFPYKEKNFREK</sequence>
<dbReference type="PANTHER" id="PTHR43617">
    <property type="entry name" value="L-AMINO ACID N-ACETYLTRANSFERASE"/>
    <property type="match status" value="1"/>
</dbReference>
<dbReference type="PANTHER" id="PTHR43617:SF38">
    <property type="entry name" value="N-ACETYLTRANSFERASE DOMAIN-CONTAINING PROTEIN"/>
    <property type="match status" value="1"/>
</dbReference>
<dbReference type="AlphaFoldDB" id="A0AA44BF45"/>
<dbReference type="RefSeq" id="WP_160720513.1">
    <property type="nucleotide sequence ID" value="NZ_SUMG01000006.1"/>
</dbReference>